<dbReference type="CDD" id="cd02440">
    <property type="entry name" value="AdoMet_MTases"/>
    <property type="match status" value="1"/>
</dbReference>
<evidence type="ECO:0000313" key="6">
    <source>
        <dbReference type="Proteomes" id="UP000076761"/>
    </source>
</evidence>
<keyword evidence="6" id="KW-1185">Reference proteome</keyword>
<evidence type="ECO:0000256" key="3">
    <source>
        <dbReference type="ARBA" id="ARBA00022679"/>
    </source>
</evidence>
<dbReference type="OrthoDB" id="10027013at2759"/>
<dbReference type="PANTHER" id="PTHR44942:SF4">
    <property type="entry name" value="METHYLTRANSFERASE TYPE 11 DOMAIN-CONTAINING PROTEIN"/>
    <property type="match status" value="1"/>
</dbReference>
<dbReference type="AlphaFoldDB" id="A0A165SXT8"/>
<evidence type="ECO:0000256" key="2">
    <source>
        <dbReference type="ARBA" id="ARBA00022603"/>
    </source>
</evidence>
<gene>
    <name evidence="5" type="ORF">NEOLEDRAFT_1241413</name>
</gene>
<dbReference type="STRING" id="1314782.A0A165SXT8"/>
<organism evidence="5 6">
    <name type="scientific">Neolentinus lepideus HHB14362 ss-1</name>
    <dbReference type="NCBI Taxonomy" id="1314782"/>
    <lineage>
        <taxon>Eukaryota</taxon>
        <taxon>Fungi</taxon>
        <taxon>Dikarya</taxon>
        <taxon>Basidiomycota</taxon>
        <taxon>Agaricomycotina</taxon>
        <taxon>Agaricomycetes</taxon>
        <taxon>Gloeophyllales</taxon>
        <taxon>Gloeophyllaceae</taxon>
        <taxon>Neolentinus</taxon>
    </lineage>
</organism>
<dbReference type="InterPro" id="IPR029063">
    <property type="entry name" value="SAM-dependent_MTases_sf"/>
</dbReference>
<comment type="similarity">
    <text evidence="1">Belongs to the methyltransferase superfamily.</text>
</comment>
<dbReference type="Proteomes" id="UP000076761">
    <property type="component" value="Unassembled WGS sequence"/>
</dbReference>
<dbReference type="InterPro" id="IPR013216">
    <property type="entry name" value="Methyltransf_11"/>
</dbReference>
<dbReference type="Gene3D" id="3.40.50.150">
    <property type="entry name" value="Vaccinia Virus protein VP39"/>
    <property type="match status" value="1"/>
</dbReference>
<sequence>MATYAKASFNHALYAAARPTYPRKLFDFIFAYHAQRPGARWDTAVDLGCGPAQATLELTQFKHVIGVDASQGMVDRARTVTAQSLPLTHTSQFEYYQAPAEELPFLKDGSVDLIVSAQAAHWFDWQKMWPEAARVIRPGGSFAFWIYSEFRLPQYPALTPLITYYAQGMQPTSPKSGIDFDFDFDSLGAYWEQPGRNRLVNHLLDVPDPEPAEWTDWKRVYFSGNYHPHLPSPLPPILRLRTTWAGLFGYLQTWSSLHTYKEKFPEKGDVAERLWNRLREEAGKEDGKEGMVKEEEALEVEWPVALCLARRA</sequence>
<reference evidence="5 6" key="1">
    <citation type="journal article" date="2016" name="Mol. Biol. Evol.">
        <title>Comparative Genomics of Early-Diverging Mushroom-Forming Fungi Provides Insights into the Origins of Lignocellulose Decay Capabilities.</title>
        <authorList>
            <person name="Nagy L.G."/>
            <person name="Riley R."/>
            <person name="Tritt A."/>
            <person name="Adam C."/>
            <person name="Daum C."/>
            <person name="Floudas D."/>
            <person name="Sun H."/>
            <person name="Yadav J.S."/>
            <person name="Pangilinan J."/>
            <person name="Larsson K.H."/>
            <person name="Matsuura K."/>
            <person name="Barry K."/>
            <person name="Labutti K."/>
            <person name="Kuo R."/>
            <person name="Ohm R.A."/>
            <person name="Bhattacharya S.S."/>
            <person name="Shirouzu T."/>
            <person name="Yoshinaga Y."/>
            <person name="Martin F.M."/>
            <person name="Grigoriev I.V."/>
            <person name="Hibbett D.S."/>
        </authorList>
    </citation>
    <scope>NUCLEOTIDE SEQUENCE [LARGE SCALE GENOMIC DNA]</scope>
    <source>
        <strain evidence="5 6">HHB14362 ss-1</strain>
    </source>
</reference>
<evidence type="ECO:0000256" key="1">
    <source>
        <dbReference type="ARBA" id="ARBA00008361"/>
    </source>
</evidence>
<dbReference type="EMBL" id="KV425569">
    <property type="protein sequence ID" value="KZT25835.1"/>
    <property type="molecule type" value="Genomic_DNA"/>
</dbReference>
<protein>
    <submittedName>
        <fullName evidence="5">S-adenosyl-L-methionine-dependent methyltransferase</fullName>
    </submittedName>
</protein>
<proteinExistence type="inferred from homology"/>
<keyword evidence="3 5" id="KW-0808">Transferase</keyword>
<dbReference type="InParanoid" id="A0A165SXT8"/>
<dbReference type="GO" id="GO:0008757">
    <property type="term" value="F:S-adenosylmethionine-dependent methyltransferase activity"/>
    <property type="evidence" value="ECO:0007669"/>
    <property type="project" value="InterPro"/>
</dbReference>
<evidence type="ECO:0000259" key="4">
    <source>
        <dbReference type="Pfam" id="PF08241"/>
    </source>
</evidence>
<dbReference type="GO" id="GO:0032259">
    <property type="term" value="P:methylation"/>
    <property type="evidence" value="ECO:0007669"/>
    <property type="project" value="UniProtKB-KW"/>
</dbReference>
<feature type="domain" description="Methyltransferase type 11" evidence="4">
    <location>
        <begin position="45"/>
        <end position="144"/>
    </location>
</feature>
<dbReference type="InterPro" id="IPR051052">
    <property type="entry name" value="Diverse_substrate_MTase"/>
</dbReference>
<evidence type="ECO:0000313" key="5">
    <source>
        <dbReference type="EMBL" id="KZT25835.1"/>
    </source>
</evidence>
<dbReference type="SUPFAM" id="SSF53335">
    <property type="entry name" value="S-adenosyl-L-methionine-dependent methyltransferases"/>
    <property type="match status" value="1"/>
</dbReference>
<dbReference type="Pfam" id="PF08241">
    <property type="entry name" value="Methyltransf_11"/>
    <property type="match status" value="1"/>
</dbReference>
<name>A0A165SXT8_9AGAM</name>
<accession>A0A165SXT8</accession>
<keyword evidence="2 5" id="KW-0489">Methyltransferase</keyword>
<dbReference type="PANTHER" id="PTHR44942">
    <property type="entry name" value="METHYLTRANSF_11 DOMAIN-CONTAINING PROTEIN"/>
    <property type="match status" value="1"/>
</dbReference>